<dbReference type="RefSeq" id="WP_169662540.1">
    <property type="nucleotide sequence ID" value="NZ_JABANF010000001.1"/>
</dbReference>
<accession>A0AAX1NFN2</accession>
<dbReference type="Gene3D" id="3.40.720.10">
    <property type="entry name" value="Alkaline Phosphatase, subunit A"/>
    <property type="match status" value="1"/>
</dbReference>
<dbReference type="InterPro" id="IPR032506">
    <property type="entry name" value="SGSH_C"/>
</dbReference>
<dbReference type="AlphaFoldDB" id="A0AAX1NFN2"/>
<dbReference type="InterPro" id="IPR017850">
    <property type="entry name" value="Alkaline_phosphatase_core_sf"/>
</dbReference>
<dbReference type="KEGG" id="fya:KMW28_22640"/>
<sequence>MCSLILTKQPIFTPITYYLIFTSAFSIRTKEYRYIRYANNKEELYDHKKDPFEKNNVAKDKKYKAIKAKLSMLLDNEIYPTK</sequence>
<name>A0AAX1NFN2_9BACT</name>
<proteinExistence type="predicted"/>
<organism evidence="2 3">
    <name type="scientific">Flammeovirga yaeyamensis</name>
    <dbReference type="NCBI Taxonomy" id="367791"/>
    <lineage>
        <taxon>Bacteria</taxon>
        <taxon>Pseudomonadati</taxon>
        <taxon>Bacteroidota</taxon>
        <taxon>Cytophagia</taxon>
        <taxon>Cytophagales</taxon>
        <taxon>Flammeovirgaceae</taxon>
        <taxon>Flammeovirga</taxon>
    </lineage>
</organism>
<dbReference type="SUPFAM" id="SSF53649">
    <property type="entry name" value="Alkaline phosphatase-like"/>
    <property type="match status" value="1"/>
</dbReference>
<dbReference type="EMBL" id="CP076133">
    <property type="protein sequence ID" value="QWG05557.1"/>
    <property type="molecule type" value="Genomic_DNA"/>
</dbReference>
<dbReference type="Proteomes" id="UP000678679">
    <property type="component" value="Chromosome 2"/>
</dbReference>
<protein>
    <submittedName>
        <fullName evidence="2">DUF4976 domain-containing protein</fullName>
    </submittedName>
</protein>
<evidence type="ECO:0000259" key="1">
    <source>
        <dbReference type="Pfam" id="PF16347"/>
    </source>
</evidence>
<evidence type="ECO:0000313" key="3">
    <source>
        <dbReference type="Proteomes" id="UP000678679"/>
    </source>
</evidence>
<feature type="domain" description="N-sulphoglucosamine sulphohydrolase C-terminal" evidence="1">
    <location>
        <begin position="23"/>
        <end position="75"/>
    </location>
</feature>
<dbReference type="Pfam" id="PF16347">
    <property type="entry name" value="SGSH_C"/>
    <property type="match status" value="1"/>
</dbReference>
<gene>
    <name evidence="2" type="ORF">KMW28_22640</name>
</gene>
<keyword evidence="3" id="KW-1185">Reference proteome</keyword>
<evidence type="ECO:0000313" key="2">
    <source>
        <dbReference type="EMBL" id="QWG05557.1"/>
    </source>
</evidence>
<reference evidence="2 3" key="1">
    <citation type="submission" date="2021-05" db="EMBL/GenBank/DDBJ databases">
        <title>Comparative genomic studies on the polysaccharide-degrading batcterial strains of the Flammeovirga genus.</title>
        <authorList>
            <person name="Zewei F."/>
            <person name="Zheng Z."/>
            <person name="Yu L."/>
            <person name="Ruyue G."/>
            <person name="Yanhong M."/>
            <person name="Yuanyuan C."/>
            <person name="Jingyan G."/>
            <person name="Wenjun H."/>
        </authorList>
    </citation>
    <scope>NUCLEOTIDE SEQUENCE [LARGE SCALE GENOMIC DNA]</scope>
    <source>
        <strain evidence="2 3">NBRC:100898</strain>
    </source>
</reference>